<dbReference type="EMBL" id="DTFV01000038">
    <property type="protein sequence ID" value="HGI30126.1"/>
    <property type="molecule type" value="Genomic_DNA"/>
</dbReference>
<dbReference type="GO" id="GO:0006935">
    <property type="term" value="P:chemotaxis"/>
    <property type="evidence" value="ECO:0007669"/>
    <property type="project" value="InterPro"/>
</dbReference>
<dbReference type="InterPro" id="IPR047055">
    <property type="entry name" value="MotA-like"/>
</dbReference>
<name>A0A7V3YFJ8_9BACT</name>
<feature type="transmembrane region" description="Helical" evidence="9">
    <location>
        <begin position="145"/>
        <end position="171"/>
    </location>
</feature>
<feature type="transmembrane region" description="Helical" evidence="9">
    <location>
        <begin position="183"/>
        <end position="205"/>
    </location>
</feature>
<comment type="similarity">
    <text evidence="2">Belongs to the MotA family.</text>
</comment>
<evidence type="ECO:0000256" key="2">
    <source>
        <dbReference type="ARBA" id="ARBA00008038"/>
    </source>
</evidence>
<dbReference type="InterPro" id="IPR002898">
    <property type="entry name" value="MotA_ExbB_proton_chnl"/>
</dbReference>
<dbReference type="PANTHER" id="PTHR30433">
    <property type="entry name" value="CHEMOTAXIS PROTEIN MOTA"/>
    <property type="match status" value="1"/>
</dbReference>
<evidence type="ECO:0000256" key="8">
    <source>
        <dbReference type="ARBA" id="ARBA00023136"/>
    </source>
</evidence>
<evidence type="ECO:0000259" key="10">
    <source>
        <dbReference type="Pfam" id="PF01618"/>
    </source>
</evidence>
<feature type="transmembrane region" description="Helical" evidence="9">
    <location>
        <begin position="7"/>
        <end position="24"/>
    </location>
</feature>
<keyword evidence="6" id="KW-0283">Flagellar rotation</keyword>
<keyword evidence="5 9" id="KW-0812">Transmembrane</keyword>
<gene>
    <name evidence="11" type="ORF">ENV30_02255</name>
</gene>
<feature type="domain" description="MotA/TolQ/ExbB proton channel" evidence="10">
    <location>
        <begin position="101"/>
        <end position="218"/>
    </location>
</feature>
<keyword evidence="4" id="KW-1003">Cell membrane</keyword>
<evidence type="ECO:0000256" key="5">
    <source>
        <dbReference type="ARBA" id="ARBA00022692"/>
    </source>
</evidence>
<evidence type="ECO:0000256" key="6">
    <source>
        <dbReference type="ARBA" id="ARBA00022779"/>
    </source>
</evidence>
<dbReference type="PANTHER" id="PTHR30433:SF2">
    <property type="entry name" value="MOTILITY PROTEIN A"/>
    <property type="match status" value="1"/>
</dbReference>
<sequence>MDIATLAGLGIGIVLVFWGMLSSAGGNMQIYINIPSILITGGGTLAATMISFRLNQVMKAMKLFQIAMQEKLPDPSEIIGTLVALAEKARKEGLLALEEEAERLNDPFFKKGIQLVVDGTDPQLLKSILETELLFMEERHKTGRAVFETMASFAPAFGLIGTLIGLVAMLVHLDDPKKVGPGMAVALLTTLYGALIANLFCLPVANKLKLRSSQEVLLKEVIIEGILSIQAGDNPRIVEEKLKSFFAPEVREQFERTREGQERVIPLRQTKEA</sequence>
<organism evidence="11">
    <name type="scientific">Candidatus Caldatribacterium californiense</name>
    <dbReference type="NCBI Taxonomy" id="1454726"/>
    <lineage>
        <taxon>Bacteria</taxon>
        <taxon>Pseudomonadati</taxon>
        <taxon>Atribacterota</taxon>
        <taxon>Atribacteria</taxon>
        <taxon>Atribacterales</taxon>
        <taxon>Candidatus Caldatribacteriaceae</taxon>
        <taxon>Candidatus Caldatribacterium</taxon>
    </lineage>
</organism>
<protein>
    <submittedName>
        <fullName evidence="11">Motility protein A</fullName>
    </submittedName>
</protein>
<feature type="transmembrane region" description="Helical" evidence="9">
    <location>
        <begin position="30"/>
        <end position="52"/>
    </location>
</feature>
<proteinExistence type="inferred from homology"/>
<evidence type="ECO:0000313" key="11">
    <source>
        <dbReference type="EMBL" id="HGI30126.1"/>
    </source>
</evidence>
<dbReference type="GO" id="GO:0071978">
    <property type="term" value="P:bacterial-type flagellum-dependent swarming motility"/>
    <property type="evidence" value="ECO:0007669"/>
    <property type="project" value="InterPro"/>
</dbReference>
<evidence type="ECO:0000256" key="7">
    <source>
        <dbReference type="ARBA" id="ARBA00022989"/>
    </source>
</evidence>
<reference evidence="11" key="1">
    <citation type="journal article" date="2020" name="mSystems">
        <title>Genome- and Community-Level Interaction Insights into Carbon Utilization and Element Cycling Functions of Hydrothermarchaeota in Hydrothermal Sediment.</title>
        <authorList>
            <person name="Zhou Z."/>
            <person name="Liu Y."/>
            <person name="Xu W."/>
            <person name="Pan J."/>
            <person name="Luo Z.H."/>
            <person name="Li M."/>
        </authorList>
    </citation>
    <scope>NUCLEOTIDE SEQUENCE [LARGE SCALE GENOMIC DNA]</scope>
    <source>
        <strain evidence="11">SpSt-747</strain>
    </source>
</reference>
<dbReference type="Pfam" id="PF01618">
    <property type="entry name" value="MotA_ExbB"/>
    <property type="match status" value="1"/>
</dbReference>
<dbReference type="InterPro" id="IPR000540">
    <property type="entry name" value="Flag_MotA_CS"/>
</dbReference>
<accession>A0A7V3YFJ8</accession>
<keyword evidence="7 9" id="KW-1133">Transmembrane helix</keyword>
<evidence type="ECO:0000256" key="3">
    <source>
        <dbReference type="ARBA" id="ARBA00022448"/>
    </source>
</evidence>
<evidence type="ECO:0000256" key="9">
    <source>
        <dbReference type="SAM" id="Phobius"/>
    </source>
</evidence>
<evidence type="ECO:0000256" key="1">
    <source>
        <dbReference type="ARBA" id="ARBA00004651"/>
    </source>
</evidence>
<keyword evidence="8 9" id="KW-0472">Membrane</keyword>
<comment type="subcellular location">
    <subcellularLocation>
        <location evidence="1">Cell membrane</location>
        <topology evidence="1">Multi-pass membrane protein</topology>
    </subcellularLocation>
</comment>
<dbReference type="AlphaFoldDB" id="A0A7V3YFJ8"/>
<evidence type="ECO:0000256" key="4">
    <source>
        <dbReference type="ARBA" id="ARBA00022475"/>
    </source>
</evidence>
<comment type="caution">
    <text evidence="11">The sequence shown here is derived from an EMBL/GenBank/DDBJ whole genome shotgun (WGS) entry which is preliminary data.</text>
</comment>
<dbReference type="GO" id="GO:0005886">
    <property type="term" value="C:plasma membrane"/>
    <property type="evidence" value="ECO:0007669"/>
    <property type="project" value="UniProtKB-SubCell"/>
</dbReference>
<keyword evidence="3" id="KW-0813">Transport</keyword>
<dbReference type="PROSITE" id="PS01307">
    <property type="entry name" value="MOTA"/>
    <property type="match status" value="1"/>
</dbReference>